<dbReference type="OrthoDB" id="9783783at2"/>
<organism evidence="8 9">
    <name type="scientific">Anatilimnocola aggregata</name>
    <dbReference type="NCBI Taxonomy" id="2528021"/>
    <lineage>
        <taxon>Bacteria</taxon>
        <taxon>Pseudomonadati</taxon>
        <taxon>Planctomycetota</taxon>
        <taxon>Planctomycetia</taxon>
        <taxon>Pirellulales</taxon>
        <taxon>Pirellulaceae</taxon>
        <taxon>Anatilimnocola</taxon>
    </lineage>
</organism>
<keyword evidence="9" id="KW-1185">Reference proteome</keyword>
<keyword evidence="5 8" id="KW-0418">Kinase</keyword>
<dbReference type="InterPro" id="IPR027417">
    <property type="entry name" value="P-loop_NTPase"/>
</dbReference>
<keyword evidence="2" id="KW-0597">Phosphoprotein</keyword>
<evidence type="ECO:0000256" key="1">
    <source>
        <dbReference type="ARBA" id="ARBA00012513"/>
    </source>
</evidence>
<dbReference type="Gene3D" id="3.40.50.300">
    <property type="entry name" value="P-loop containing nucleotide triphosphate hydrolases"/>
    <property type="match status" value="2"/>
</dbReference>
<keyword evidence="6" id="KW-0378">Hydrolase</keyword>
<evidence type="ECO:0000259" key="7">
    <source>
        <dbReference type="PROSITE" id="PS51146"/>
    </source>
</evidence>
<reference evidence="8 9" key="1">
    <citation type="submission" date="2019-02" db="EMBL/GenBank/DDBJ databases">
        <title>Deep-cultivation of Planctomycetes and their phenomic and genomic characterization uncovers novel biology.</title>
        <authorList>
            <person name="Wiegand S."/>
            <person name="Jogler M."/>
            <person name="Boedeker C."/>
            <person name="Pinto D."/>
            <person name="Vollmers J."/>
            <person name="Rivas-Marin E."/>
            <person name="Kohn T."/>
            <person name="Peeters S.H."/>
            <person name="Heuer A."/>
            <person name="Rast P."/>
            <person name="Oberbeckmann S."/>
            <person name="Bunk B."/>
            <person name="Jeske O."/>
            <person name="Meyerdierks A."/>
            <person name="Storesund J.E."/>
            <person name="Kallscheuer N."/>
            <person name="Luecker S."/>
            <person name="Lage O.M."/>
            <person name="Pohl T."/>
            <person name="Merkel B.J."/>
            <person name="Hornburger P."/>
            <person name="Mueller R.-W."/>
            <person name="Bruemmer F."/>
            <person name="Labrenz M."/>
            <person name="Spormann A.M."/>
            <person name="Op den Camp H."/>
            <person name="Overmann J."/>
            <person name="Amann R."/>
            <person name="Jetten M.S.M."/>
            <person name="Mascher T."/>
            <person name="Medema M.H."/>
            <person name="Devos D.P."/>
            <person name="Kaster A.-K."/>
            <person name="Ovreas L."/>
            <person name="Rohde M."/>
            <person name="Galperin M.Y."/>
            <person name="Jogler C."/>
        </authorList>
    </citation>
    <scope>NUCLEOTIDE SEQUENCE [LARGE SCALE GENOMIC DNA]</scope>
    <source>
        <strain evidence="8 9">ETA_A8</strain>
    </source>
</reference>
<accession>A0A517YA01</accession>
<dbReference type="InterPro" id="IPR010624">
    <property type="entry name" value="KaiC_dom"/>
</dbReference>
<name>A0A517YA01_9BACT</name>
<dbReference type="GO" id="GO:0004674">
    <property type="term" value="F:protein serine/threonine kinase activity"/>
    <property type="evidence" value="ECO:0007669"/>
    <property type="project" value="UniProtKB-EC"/>
</dbReference>
<gene>
    <name evidence="8" type="primary">kaiC_1</name>
    <name evidence="8" type="ORF">ETAA8_21400</name>
</gene>
<keyword evidence="3 8" id="KW-0808">Transferase</keyword>
<evidence type="ECO:0000256" key="2">
    <source>
        <dbReference type="ARBA" id="ARBA00022553"/>
    </source>
</evidence>
<keyword evidence="4" id="KW-0677">Repeat</keyword>
<dbReference type="KEGG" id="aagg:ETAA8_21400"/>
<dbReference type="GO" id="GO:0016787">
    <property type="term" value="F:hydrolase activity"/>
    <property type="evidence" value="ECO:0007669"/>
    <property type="project" value="UniProtKB-KW"/>
</dbReference>
<dbReference type="Pfam" id="PF06745">
    <property type="entry name" value="ATPase"/>
    <property type="match status" value="2"/>
</dbReference>
<dbReference type="InterPro" id="IPR051347">
    <property type="entry name" value="Circadian_clock_KaiC-rel"/>
</dbReference>
<dbReference type="PANTHER" id="PTHR42926:SF1">
    <property type="entry name" value="CIRCADIAN CLOCK OSCILLATOR PROTEIN KAIC 1"/>
    <property type="match status" value="1"/>
</dbReference>
<feature type="domain" description="KaiC" evidence="7">
    <location>
        <begin position="254"/>
        <end position="486"/>
    </location>
</feature>
<dbReference type="SMART" id="SM00382">
    <property type="entry name" value="AAA"/>
    <property type="match status" value="2"/>
</dbReference>
<protein>
    <recommendedName>
        <fullName evidence="1">non-specific serine/threonine protein kinase</fullName>
        <ecNumber evidence="1">2.7.11.1</ecNumber>
    </recommendedName>
</protein>
<dbReference type="GO" id="GO:0005524">
    <property type="term" value="F:ATP binding"/>
    <property type="evidence" value="ECO:0007669"/>
    <property type="project" value="InterPro"/>
</dbReference>
<dbReference type="RefSeq" id="WP_145087930.1">
    <property type="nucleotide sequence ID" value="NZ_CP036274.1"/>
</dbReference>
<dbReference type="PANTHER" id="PTHR42926">
    <property type="match status" value="1"/>
</dbReference>
<dbReference type="PROSITE" id="PS51146">
    <property type="entry name" value="KAIC"/>
    <property type="match status" value="2"/>
</dbReference>
<evidence type="ECO:0000313" key="9">
    <source>
        <dbReference type="Proteomes" id="UP000315017"/>
    </source>
</evidence>
<evidence type="ECO:0000256" key="3">
    <source>
        <dbReference type="ARBA" id="ARBA00022679"/>
    </source>
</evidence>
<feature type="domain" description="KaiC" evidence="7">
    <location>
        <begin position="11"/>
        <end position="251"/>
    </location>
</feature>
<dbReference type="InterPro" id="IPR003593">
    <property type="entry name" value="AAA+_ATPase"/>
</dbReference>
<dbReference type="InterPro" id="IPR030665">
    <property type="entry name" value="KaiC"/>
</dbReference>
<evidence type="ECO:0000256" key="5">
    <source>
        <dbReference type="ARBA" id="ARBA00022777"/>
    </source>
</evidence>
<evidence type="ECO:0000256" key="6">
    <source>
        <dbReference type="ARBA" id="ARBA00022801"/>
    </source>
</evidence>
<dbReference type="SUPFAM" id="SSF52540">
    <property type="entry name" value="P-loop containing nucleoside triphosphate hydrolases"/>
    <property type="match status" value="2"/>
</dbReference>
<proteinExistence type="predicted"/>
<dbReference type="NCBIfam" id="NF006799">
    <property type="entry name" value="PRK09302.1"/>
    <property type="match status" value="1"/>
</dbReference>
<dbReference type="EMBL" id="CP036274">
    <property type="protein sequence ID" value="QDU27056.1"/>
    <property type="molecule type" value="Genomic_DNA"/>
</dbReference>
<dbReference type="AlphaFoldDB" id="A0A517YA01"/>
<dbReference type="PIRSF" id="PIRSF039117">
    <property type="entry name" value="KaiC"/>
    <property type="match status" value="1"/>
</dbReference>
<sequence>MNEILEVEPICRLETGIRGFEHVSMGGLVEGRNTLLVGTSGSGKTLFATELLYRAITVYGRQAVFVTFEEKPADIARNVQRLGWDLPVLVRDKKLIILDASLDRSVVEAGGYDLSGIISQITDAVKEIDAKLVVLDSLGALFYQFENPGILRREILRLTDHLQELGVTSVMTAERMEEYGSVTRHGIEEFVSDCVIILRHQLSDEKVRRTIQIYKLRGDRHYKDEFPFSIESKGFCILPLSAAQLELTQASTADRISFGNAKFDEMAGGGLFQDSVILFSGPTGCGKTLMATTFASEACRRGERVLYLGYEESRPQLMRNAAAWGSDFAEWERAGLLKMVCQYPEAQGFEGHVYAIQREIEQFRPSRLVLDSISALERIGSVRHFREFVIGLTGFVKQQQVCSLFTSSSPSLSGGISITDAHISTITDAIVLLRYVERNGALSRGVIIIKMRGSQHDKQFHEFSINDEGLEIGEPFVHVPTALLGIASVS</sequence>
<dbReference type="InterPro" id="IPR014774">
    <property type="entry name" value="KaiC-like_dom"/>
</dbReference>
<dbReference type="EC" id="2.7.11.1" evidence="1"/>
<evidence type="ECO:0000313" key="8">
    <source>
        <dbReference type="EMBL" id="QDU27056.1"/>
    </source>
</evidence>
<dbReference type="Proteomes" id="UP000315017">
    <property type="component" value="Chromosome"/>
</dbReference>
<evidence type="ECO:0000256" key="4">
    <source>
        <dbReference type="ARBA" id="ARBA00022737"/>
    </source>
</evidence>